<gene>
    <name evidence="2" type="ORF">KIW84_033073</name>
</gene>
<feature type="region of interest" description="Disordered" evidence="1">
    <location>
        <begin position="264"/>
        <end position="294"/>
    </location>
</feature>
<dbReference type="Gramene" id="Psat03G0307300-T1">
    <property type="protein sequence ID" value="KAI5427904.1"/>
    <property type="gene ID" value="KIW84_033073"/>
</dbReference>
<organism evidence="2 3">
    <name type="scientific">Pisum sativum</name>
    <name type="common">Garden pea</name>
    <name type="synonym">Lathyrus oleraceus</name>
    <dbReference type="NCBI Taxonomy" id="3888"/>
    <lineage>
        <taxon>Eukaryota</taxon>
        <taxon>Viridiplantae</taxon>
        <taxon>Streptophyta</taxon>
        <taxon>Embryophyta</taxon>
        <taxon>Tracheophyta</taxon>
        <taxon>Spermatophyta</taxon>
        <taxon>Magnoliopsida</taxon>
        <taxon>eudicotyledons</taxon>
        <taxon>Gunneridae</taxon>
        <taxon>Pentapetalae</taxon>
        <taxon>rosids</taxon>
        <taxon>fabids</taxon>
        <taxon>Fabales</taxon>
        <taxon>Fabaceae</taxon>
        <taxon>Papilionoideae</taxon>
        <taxon>50 kb inversion clade</taxon>
        <taxon>NPAAA clade</taxon>
        <taxon>Hologalegina</taxon>
        <taxon>IRL clade</taxon>
        <taxon>Fabeae</taxon>
        <taxon>Lathyrus</taxon>
    </lineage>
</organism>
<protein>
    <submittedName>
        <fullName evidence="2">Uncharacterized protein</fullName>
    </submittedName>
</protein>
<feature type="compositionally biased region" description="Acidic residues" evidence="1">
    <location>
        <begin position="266"/>
        <end position="286"/>
    </location>
</feature>
<evidence type="ECO:0000313" key="2">
    <source>
        <dbReference type="EMBL" id="KAI5427904.1"/>
    </source>
</evidence>
<accession>A0A9D4XVN7</accession>
<dbReference type="AlphaFoldDB" id="A0A9D4XVN7"/>
<keyword evidence="3" id="KW-1185">Reference proteome</keyword>
<proteinExistence type="predicted"/>
<evidence type="ECO:0000313" key="3">
    <source>
        <dbReference type="Proteomes" id="UP001058974"/>
    </source>
</evidence>
<name>A0A9D4XVN7_PEA</name>
<dbReference type="Proteomes" id="UP001058974">
    <property type="component" value="Chromosome 3"/>
</dbReference>
<sequence length="294" mass="33432">MVDGHLFDIPIIDTLSYDVFNGNHVSTEDFMDDIFNENPQNVEVEDFQEKPKEVMYVDEETGIDEEPVIIMMKSITRRSKSVVADNVPSIDKIAKEITGGIGEANWAPTNHVSGITTTLANLIFQIGSKEKLNFGAYVFEQTLEHDAYFNVKLPITLHFLLNGIILNQHPEVVNPKEAQSKKAVPLTYDYKLFIQTHVPYIVVTKYQDRYVVGNSSTLSKSTKKDVFLELMQVSKAIQETITTSTIRKKNMDNLIKMLTMEKEIEKEEEVGSEEEEEIASEEDEDNSKDWSLLA</sequence>
<comment type="caution">
    <text evidence="2">The sequence shown here is derived from an EMBL/GenBank/DDBJ whole genome shotgun (WGS) entry which is preliminary data.</text>
</comment>
<reference evidence="2 3" key="1">
    <citation type="journal article" date="2022" name="Nat. Genet.">
        <title>Improved pea reference genome and pan-genome highlight genomic features and evolutionary characteristics.</title>
        <authorList>
            <person name="Yang T."/>
            <person name="Liu R."/>
            <person name="Luo Y."/>
            <person name="Hu S."/>
            <person name="Wang D."/>
            <person name="Wang C."/>
            <person name="Pandey M.K."/>
            <person name="Ge S."/>
            <person name="Xu Q."/>
            <person name="Li N."/>
            <person name="Li G."/>
            <person name="Huang Y."/>
            <person name="Saxena R.K."/>
            <person name="Ji Y."/>
            <person name="Li M."/>
            <person name="Yan X."/>
            <person name="He Y."/>
            <person name="Liu Y."/>
            <person name="Wang X."/>
            <person name="Xiang C."/>
            <person name="Varshney R.K."/>
            <person name="Ding H."/>
            <person name="Gao S."/>
            <person name="Zong X."/>
        </authorList>
    </citation>
    <scope>NUCLEOTIDE SEQUENCE [LARGE SCALE GENOMIC DNA]</scope>
    <source>
        <strain evidence="2 3">cv. Zhongwan 6</strain>
    </source>
</reference>
<evidence type="ECO:0000256" key="1">
    <source>
        <dbReference type="SAM" id="MobiDB-lite"/>
    </source>
</evidence>
<dbReference type="EMBL" id="JAMSHJ010000003">
    <property type="protein sequence ID" value="KAI5427904.1"/>
    <property type="molecule type" value="Genomic_DNA"/>
</dbReference>